<protein>
    <submittedName>
        <fullName evidence="4">Uroporphyrinogen-III synthase</fullName>
        <ecNumber evidence="4">4.2.1.75</ecNumber>
    </submittedName>
</protein>
<keyword evidence="5" id="KW-1185">Reference proteome</keyword>
<dbReference type="Pfam" id="PF02602">
    <property type="entry name" value="HEM4"/>
    <property type="match status" value="1"/>
</dbReference>
<keyword evidence="1 2" id="KW-0238">DNA-binding</keyword>
<keyword evidence="4" id="KW-0456">Lyase</keyword>
<dbReference type="InterPro" id="IPR039793">
    <property type="entry name" value="UROS/Hem4"/>
</dbReference>
<dbReference type="SMART" id="SM00862">
    <property type="entry name" value="Trans_reg_C"/>
    <property type="match status" value="1"/>
</dbReference>
<dbReference type="SUPFAM" id="SSF69618">
    <property type="entry name" value="HemD-like"/>
    <property type="match status" value="1"/>
</dbReference>
<dbReference type="GO" id="GO:0004852">
    <property type="term" value="F:uroporphyrinogen-III synthase activity"/>
    <property type="evidence" value="ECO:0007669"/>
    <property type="project" value="UniProtKB-EC"/>
</dbReference>
<dbReference type="Gene3D" id="1.10.10.10">
    <property type="entry name" value="Winged helix-like DNA-binding domain superfamily/Winged helix DNA-binding domain"/>
    <property type="match status" value="1"/>
</dbReference>
<dbReference type="InterPro" id="IPR003754">
    <property type="entry name" value="4pyrrol_synth_uPrphyn_synth"/>
</dbReference>
<dbReference type="Pfam" id="PF00486">
    <property type="entry name" value="Trans_reg_C"/>
    <property type="match status" value="1"/>
</dbReference>
<dbReference type="SUPFAM" id="SSF46894">
    <property type="entry name" value="C-terminal effector domain of the bipartite response regulators"/>
    <property type="match status" value="1"/>
</dbReference>
<dbReference type="RefSeq" id="WP_183498656.1">
    <property type="nucleotide sequence ID" value="NZ_BAABCO010000001.1"/>
</dbReference>
<dbReference type="InterPro" id="IPR016032">
    <property type="entry name" value="Sig_transdc_resp-reg_C-effctor"/>
</dbReference>
<feature type="DNA-binding region" description="OmpR/PhoB-type" evidence="2">
    <location>
        <begin position="268"/>
        <end position="370"/>
    </location>
</feature>
<dbReference type="AlphaFoldDB" id="A0AA40VM47"/>
<evidence type="ECO:0000259" key="3">
    <source>
        <dbReference type="PROSITE" id="PS51755"/>
    </source>
</evidence>
<reference evidence="4 5" key="1">
    <citation type="submission" date="2020-08" db="EMBL/GenBank/DDBJ databases">
        <title>Sequencing the genomes of 1000 actinobacteria strains.</title>
        <authorList>
            <person name="Klenk H.-P."/>
        </authorList>
    </citation>
    <scope>NUCLEOTIDE SEQUENCE [LARGE SCALE GENOMIC DNA]</scope>
    <source>
        <strain evidence="4 5">DSM 19600</strain>
    </source>
</reference>
<dbReference type="GO" id="GO:0003677">
    <property type="term" value="F:DNA binding"/>
    <property type="evidence" value="ECO:0007669"/>
    <property type="project" value="UniProtKB-UniRule"/>
</dbReference>
<accession>A0AA40VM47</accession>
<dbReference type="InterPro" id="IPR036388">
    <property type="entry name" value="WH-like_DNA-bd_sf"/>
</dbReference>
<evidence type="ECO:0000256" key="1">
    <source>
        <dbReference type="ARBA" id="ARBA00023125"/>
    </source>
</evidence>
<dbReference type="CDD" id="cd06578">
    <property type="entry name" value="HemD"/>
    <property type="match status" value="1"/>
</dbReference>
<dbReference type="EC" id="4.2.1.75" evidence="4"/>
<proteinExistence type="predicted"/>
<dbReference type="PANTHER" id="PTHR40082">
    <property type="entry name" value="BLR5956 PROTEIN"/>
    <property type="match status" value="1"/>
</dbReference>
<dbReference type="InterPro" id="IPR036108">
    <property type="entry name" value="4pyrrol_syn_uPrphyn_synt_sf"/>
</dbReference>
<comment type="caution">
    <text evidence="4">The sequence shown here is derived from an EMBL/GenBank/DDBJ whole genome shotgun (WGS) entry which is preliminary data.</text>
</comment>
<dbReference type="PROSITE" id="PS51755">
    <property type="entry name" value="OMPR_PHOB"/>
    <property type="match status" value="1"/>
</dbReference>
<feature type="domain" description="OmpR/PhoB-type" evidence="3">
    <location>
        <begin position="268"/>
        <end position="370"/>
    </location>
</feature>
<dbReference type="GO" id="GO:0006355">
    <property type="term" value="P:regulation of DNA-templated transcription"/>
    <property type="evidence" value="ECO:0007669"/>
    <property type="project" value="InterPro"/>
</dbReference>
<evidence type="ECO:0000313" key="5">
    <source>
        <dbReference type="Proteomes" id="UP000549113"/>
    </source>
</evidence>
<name>A0AA40VM47_9MICO</name>
<sequence length="380" mass="39480">MTVAPLSIALAGCTVLLPVDRRSGELSSALERHGARVIVAPALTIVPHVDDVELIDRTRELLRDPPDVLVATTGVGFRAWVEAADEAGLHARLIEVLSGTQLVARGPKARGAIQQAGLVADWVAESETAAEVRDFLLAEGVAGKHIAVQHHGSGADGLDEAFIAAGARATSLTVYRWGPPPDAALVEQSTRLTASGEVDAVLFTSAPGAQEWLGAAERSGALPAIVQRAATGELLIAAVGPITAAPLNSAGIEPLVPDRGRLGSLVRSVVTTIGGAPARLPTSAGLLHPRSGGAVLDGRFIPLSRSAADILRRLARRPGAVVSRTDLLPLLPRSDANAHAVEVAVARLREALGVRDLVKTVYKRGYRLDVLDTDDVGAAQ</sequence>
<dbReference type="CDD" id="cd00383">
    <property type="entry name" value="trans_reg_C"/>
    <property type="match status" value="1"/>
</dbReference>
<evidence type="ECO:0000313" key="4">
    <source>
        <dbReference type="EMBL" id="MBB4138948.1"/>
    </source>
</evidence>
<dbReference type="Proteomes" id="UP000549113">
    <property type="component" value="Unassembled WGS sequence"/>
</dbReference>
<dbReference type="InterPro" id="IPR001867">
    <property type="entry name" value="OmpR/PhoB-type_DNA-bd"/>
</dbReference>
<gene>
    <name evidence="4" type="ORF">BKA10_000742</name>
</gene>
<dbReference type="GO" id="GO:0000160">
    <property type="term" value="P:phosphorelay signal transduction system"/>
    <property type="evidence" value="ECO:0007669"/>
    <property type="project" value="InterPro"/>
</dbReference>
<organism evidence="4 5">
    <name type="scientific">Microbacterium invictum</name>
    <dbReference type="NCBI Taxonomy" id="515415"/>
    <lineage>
        <taxon>Bacteria</taxon>
        <taxon>Bacillati</taxon>
        <taxon>Actinomycetota</taxon>
        <taxon>Actinomycetes</taxon>
        <taxon>Micrococcales</taxon>
        <taxon>Microbacteriaceae</taxon>
        <taxon>Microbacterium</taxon>
    </lineage>
</organism>
<evidence type="ECO:0000256" key="2">
    <source>
        <dbReference type="PROSITE-ProRule" id="PRU01091"/>
    </source>
</evidence>
<dbReference type="PANTHER" id="PTHR40082:SF1">
    <property type="entry name" value="BLR5956 PROTEIN"/>
    <property type="match status" value="1"/>
</dbReference>
<dbReference type="NCBIfam" id="NF005568">
    <property type="entry name" value="PRK07239.1"/>
    <property type="match status" value="1"/>
</dbReference>
<dbReference type="EMBL" id="JACIFH010000001">
    <property type="protein sequence ID" value="MBB4138948.1"/>
    <property type="molecule type" value="Genomic_DNA"/>
</dbReference>
<dbReference type="Gene3D" id="3.40.50.10090">
    <property type="match status" value="2"/>
</dbReference>
<dbReference type="GO" id="GO:0006780">
    <property type="term" value="P:uroporphyrinogen III biosynthetic process"/>
    <property type="evidence" value="ECO:0007669"/>
    <property type="project" value="InterPro"/>
</dbReference>